<dbReference type="Proteomes" id="UP000199656">
    <property type="component" value="Unassembled WGS sequence"/>
</dbReference>
<keyword evidence="2" id="KW-1185">Reference proteome</keyword>
<dbReference type="AlphaFoldDB" id="A0A1H3X963"/>
<name>A0A1H3X963_9BACT</name>
<organism evidence="1 2">
    <name type="scientific">Chitinophaga terrae</name>
    <name type="common">ex Kim and Jung 2007</name>
    <dbReference type="NCBI Taxonomy" id="408074"/>
    <lineage>
        <taxon>Bacteria</taxon>
        <taxon>Pseudomonadati</taxon>
        <taxon>Bacteroidota</taxon>
        <taxon>Chitinophagia</taxon>
        <taxon>Chitinophagales</taxon>
        <taxon>Chitinophagaceae</taxon>
        <taxon>Chitinophaga</taxon>
    </lineage>
</organism>
<dbReference type="InterPro" id="IPR021398">
    <property type="entry name" value="DUF3037"/>
</dbReference>
<sequence>MPDKHLYEYAVIRVVPRVEREEFINVGVVLFCKQQRYLKARFRLDEHKLKTLSPGSDAACIYPYLEAFAAISAGVPNGSPIALLDPASRFRWLTATRSSVIQTSKVHPGFSNDLDKTLDKLFESLVL</sequence>
<gene>
    <name evidence="1" type="ORF">SAMN05660909_00315</name>
</gene>
<dbReference type="EMBL" id="FNRL01000001">
    <property type="protein sequence ID" value="SDZ95471.1"/>
    <property type="molecule type" value="Genomic_DNA"/>
</dbReference>
<accession>A0A1H3X963</accession>
<evidence type="ECO:0000313" key="2">
    <source>
        <dbReference type="Proteomes" id="UP000199656"/>
    </source>
</evidence>
<reference evidence="2" key="1">
    <citation type="submission" date="2016-10" db="EMBL/GenBank/DDBJ databases">
        <authorList>
            <person name="Varghese N."/>
            <person name="Submissions S."/>
        </authorList>
    </citation>
    <scope>NUCLEOTIDE SEQUENCE [LARGE SCALE GENOMIC DNA]</scope>
    <source>
        <strain evidence="2">DSM 23920</strain>
    </source>
</reference>
<protein>
    <recommendedName>
        <fullName evidence="3">DUF3037 domain-containing protein</fullName>
    </recommendedName>
</protein>
<proteinExistence type="predicted"/>
<dbReference type="Pfam" id="PF11236">
    <property type="entry name" value="DUF3037"/>
    <property type="match status" value="1"/>
</dbReference>
<evidence type="ECO:0008006" key="3">
    <source>
        <dbReference type="Google" id="ProtNLM"/>
    </source>
</evidence>
<dbReference type="OrthoDB" id="9803207at2"/>
<dbReference type="RefSeq" id="WP_089757935.1">
    <property type="nucleotide sequence ID" value="NZ_BKAT01000012.1"/>
</dbReference>
<evidence type="ECO:0000313" key="1">
    <source>
        <dbReference type="EMBL" id="SDZ95471.1"/>
    </source>
</evidence>
<dbReference type="STRING" id="408074.SAMN05660909_00315"/>